<dbReference type="PANTHER" id="PTHR11455:SF9">
    <property type="entry name" value="CRYPTOCHROME CIRCADIAN CLOCK 5 ISOFORM X1"/>
    <property type="match status" value="1"/>
</dbReference>
<evidence type="ECO:0000259" key="7">
    <source>
        <dbReference type="PROSITE" id="PS51645"/>
    </source>
</evidence>
<dbReference type="Proteomes" id="UP000596074">
    <property type="component" value="Chromosome"/>
</dbReference>
<feature type="binding site" evidence="4">
    <location>
        <position position="226"/>
    </location>
    <ligand>
        <name>FAD</name>
        <dbReference type="ChEBI" id="CHEBI:57692"/>
    </ligand>
</feature>
<dbReference type="PROSITE" id="PS51645">
    <property type="entry name" value="PHR_CRY_ALPHA_BETA"/>
    <property type="match status" value="1"/>
</dbReference>
<sequence>MTRLVWFRNDLRCADNPALWHACSQPSEPVIAVVYDCPQQWQKHGLGPRRIAFMRNAMLALQQELQALNIPLLIIPAGTFAGSLNSLQRLIVQLDIRSVSFNIEYEVNERHRDIEFSRWCRRQQVEVHKFHDQCVIPPGEVLTQQGQPFKVFTPFKRAWFNRSEAFYQAPLPRPQARSPQPELQQLAAALVQPAPLTAEPDPLWPADEEHAHQCLQNFAAEQMSRYQTQRDFPALDATSRLSPYLAIGLLSPRQCLHTALLLNDGLQTGGKPGIDSWINELVWREFYRHLLVAFPDLCKHKAFRPETEAVPWREHAEDFAAWCEGRTGYPIIDAAQRQLREQGWMHNRLRMISAMFLTKHLLIDWRKGEAFFNYWLMDADLASNNGGWQWSASTGADGAPYFRIFNPTSQSQKFDPQGEFIGRYVPELLPITAKNRHEPDSFQRRQCHYPPVIVEHKFARQRALNAFKNSLNLSPVMADSGESSNE</sequence>
<accession>A0A9X7UV08</accession>
<dbReference type="GO" id="GO:0071949">
    <property type="term" value="F:FAD binding"/>
    <property type="evidence" value="ECO:0007669"/>
    <property type="project" value="TreeGrafter"/>
</dbReference>
<dbReference type="Pfam" id="PF03441">
    <property type="entry name" value="FAD_binding_7"/>
    <property type="match status" value="1"/>
</dbReference>
<keyword evidence="6" id="KW-0157">Chromophore</keyword>
<name>A0A9X7UV08_9GAMM</name>
<feature type="binding site" evidence="4">
    <location>
        <begin position="378"/>
        <end position="380"/>
    </location>
    <ligand>
        <name>FAD</name>
        <dbReference type="ChEBI" id="CHEBI:57692"/>
    </ligand>
</feature>
<feature type="domain" description="Photolyase/cryptochrome alpha/beta" evidence="7">
    <location>
        <begin position="1"/>
        <end position="135"/>
    </location>
</feature>
<comment type="cofactor">
    <cofactor evidence="4">
        <name>FAD</name>
        <dbReference type="ChEBI" id="CHEBI:57692"/>
    </cofactor>
    <text evidence="4">Binds 1 FAD per subunit.</text>
</comment>
<keyword evidence="3 4" id="KW-0274">FAD</keyword>
<feature type="site" description="Electron transfer via tryptophanyl radical" evidence="5">
    <location>
        <position position="365"/>
    </location>
</feature>
<dbReference type="NCBIfam" id="NF007955">
    <property type="entry name" value="PRK10674.1"/>
    <property type="match status" value="1"/>
</dbReference>
<feature type="binding site" evidence="4">
    <location>
        <begin position="238"/>
        <end position="242"/>
    </location>
    <ligand>
        <name>FAD</name>
        <dbReference type="ChEBI" id="CHEBI:57692"/>
    </ligand>
</feature>
<feature type="site" description="Electron transfer via tryptophanyl radical" evidence="5">
    <location>
        <position position="312"/>
    </location>
</feature>
<feature type="binding site" evidence="4">
    <location>
        <begin position="280"/>
        <end position="287"/>
    </location>
    <ligand>
        <name>FAD</name>
        <dbReference type="ChEBI" id="CHEBI:57692"/>
    </ligand>
</feature>
<evidence type="ECO:0000256" key="2">
    <source>
        <dbReference type="ARBA" id="ARBA00022630"/>
    </source>
</evidence>
<dbReference type="SUPFAM" id="SSF48173">
    <property type="entry name" value="Cryptochrome/photolyase FAD-binding domain"/>
    <property type="match status" value="1"/>
</dbReference>
<comment type="cofactor">
    <cofactor evidence="1">
        <name>(6R)-5,10-methylene-5,6,7,8-tetrahydrofolate</name>
        <dbReference type="ChEBI" id="CHEBI:15636"/>
    </cofactor>
</comment>
<dbReference type="EMBL" id="CP046056">
    <property type="protein sequence ID" value="QQD23499.1"/>
    <property type="molecule type" value="Genomic_DNA"/>
</dbReference>
<dbReference type="InterPro" id="IPR005101">
    <property type="entry name" value="Cryptochr/Photolyase_FAD-bd"/>
</dbReference>
<evidence type="ECO:0000256" key="5">
    <source>
        <dbReference type="PIRSR" id="PIRSR602081-2"/>
    </source>
</evidence>
<feature type="binding site" evidence="4">
    <location>
        <position position="277"/>
    </location>
    <ligand>
        <name>FAD</name>
        <dbReference type="ChEBI" id="CHEBI:57692"/>
    </ligand>
</feature>
<keyword evidence="2 4" id="KW-0285">Flavoprotein</keyword>
<dbReference type="InterPro" id="IPR002081">
    <property type="entry name" value="Cryptochrome/DNA_photolyase_1"/>
</dbReference>
<dbReference type="SUPFAM" id="SSF52425">
    <property type="entry name" value="Cryptochrome/photolyase, N-terminal domain"/>
    <property type="match status" value="1"/>
</dbReference>
<dbReference type="AlphaFoldDB" id="A0A9X7UV08"/>
<dbReference type="GO" id="GO:0003677">
    <property type="term" value="F:DNA binding"/>
    <property type="evidence" value="ECO:0007669"/>
    <property type="project" value="TreeGrafter"/>
</dbReference>
<feature type="site" description="Electron transfer via tryptophanyl radical" evidence="5">
    <location>
        <position position="388"/>
    </location>
</feature>
<keyword evidence="8" id="KW-0456">Lyase</keyword>
<dbReference type="InterPro" id="IPR036155">
    <property type="entry name" value="Crypto/Photolyase_N_sf"/>
</dbReference>
<dbReference type="PRINTS" id="PR00147">
    <property type="entry name" value="DNAPHOTLYASE"/>
</dbReference>
<evidence type="ECO:0000256" key="3">
    <source>
        <dbReference type="ARBA" id="ARBA00022827"/>
    </source>
</evidence>
<evidence type="ECO:0000256" key="6">
    <source>
        <dbReference type="RuleBase" id="RU004182"/>
    </source>
</evidence>
<dbReference type="Gene3D" id="3.40.50.620">
    <property type="entry name" value="HUPs"/>
    <property type="match status" value="1"/>
</dbReference>
<evidence type="ECO:0000256" key="1">
    <source>
        <dbReference type="ARBA" id="ARBA00001932"/>
    </source>
</evidence>
<dbReference type="Pfam" id="PF00875">
    <property type="entry name" value="DNA_photolyase"/>
    <property type="match status" value="1"/>
</dbReference>
<dbReference type="RefSeq" id="WP_228346023.1">
    <property type="nucleotide sequence ID" value="NZ_CP046056.1"/>
</dbReference>
<dbReference type="GO" id="GO:0003904">
    <property type="term" value="F:deoxyribodipyrimidine photo-lyase activity"/>
    <property type="evidence" value="ECO:0007669"/>
    <property type="project" value="UniProtKB-EC"/>
</dbReference>
<dbReference type="Gene3D" id="1.10.579.10">
    <property type="entry name" value="DNA Cyclobutane Dipyrimidine Photolyase, subunit A, domain 3"/>
    <property type="match status" value="1"/>
</dbReference>
<organism evidence="8 9">
    <name type="scientific">Venatoribacter cucullus</name>
    <dbReference type="NCBI Taxonomy" id="2661630"/>
    <lineage>
        <taxon>Bacteria</taxon>
        <taxon>Pseudomonadati</taxon>
        <taxon>Pseudomonadota</taxon>
        <taxon>Gammaproteobacteria</taxon>
        <taxon>Oceanospirillales</taxon>
        <taxon>Oceanospirillaceae</taxon>
        <taxon>Venatoribacter</taxon>
    </lineage>
</organism>
<evidence type="ECO:0000313" key="8">
    <source>
        <dbReference type="EMBL" id="QQD23499.1"/>
    </source>
</evidence>
<dbReference type="Gene3D" id="1.25.40.80">
    <property type="match status" value="1"/>
</dbReference>
<dbReference type="InterPro" id="IPR036134">
    <property type="entry name" value="Crypto/Photolyase_FAD-like_sf"/>
</dbReference>
<dbReference type="EC" id="4.1.99.3" evidence="8"/>
<dbReference type="InterPro" id="IPR006050">
    <property type="entry name" value="DNA_photolyase_N"/>
</dbReference>
<comment type="similarity">
    <text evidence="6">Belongs to the DNA photolyase family.</text>
</comment>
<evidence type="ECO:0000256" key="4">
    <source>
        <dbReference type="PIRSR" id="PIRSR602081-1"/>
    </source>
</evidence>
<dbReference type="PANTHER" id="PTHR11455">
    <property type="entry name" value="CRYPTOCHROME"/>
    <property type="match status" value="1"/>
</dbReference>
<keyword evidence="9" id="KW-1185">Reference proteome</keyword>
<dbReference type="InterPro" id="IPR014729">
    <property type="entry name" value="Rossmann-like_a/b/a_fold"/>
</dbReference>
<evidence type="ECO:0000313" key="9">
    <source>
        <dbReference type="Proteomes" id="UP000596074"/>
    </source>
</evidence>
<proteinExistence type="inferred from homology"/>
<reference evidence="8 9" key="1">
    <citation type="submission" date="2019-11" db="EMBL/GenBank/DDBJ databases">
        <title>Venatorbacter sp. nov. a predator of Campylobacter and other Gram-negative bacteria.</title>
        <authorList>
            <person name="Saeedi A."/>
            <person name="Cummings N.J."/>
            <person name="Connerton I.F."/>
            <person name="Connerton P.L."/>
        </authorList>
    </citation>
    <scope>NUCLEOTIDE SEQUENCE [LARGE SCALE GENOMIC DNA]</scope>
    <source>
        <strain evidence="8">XL5</strain>
    </source>
</reference>
<gene>
    <name evidence="8" type="primary">phrB</name>
    <name evidence="8" type="ORF">GJQ55_02915</name>
</gene>
<protein>
    <submittedName>
        <fullName evidence="8">Deoxyribodipyrimidine photo-lyase</fullName>
        <ecNumber evidence="8">4.1.99.3</ecNumber>
    </submittedName>
</protein>
<dbReference type="KEGG" id="vcw:GJQ55_02915"/>
<dbReference type="GO" id="GO:0009416">
    <property type="term" value="P:response to light stimulus"/>
    <property type="evidence" value="ECO:0007669"/>
    <property type="project" value="TreeGrafter"/>
</dbReference>